<protein>
    <submittedName>
        <fullName evidence="1">Uncharacterized protein</fullName>
    </submittedName>
</protein>
<organism evidence="1 2">
    <name type="scientific">Salix suchowensis</name>
    <dbReference type="NCBI Taxonomy" id="1278906"/>
    <lineage>
        <taxon>Eukaryota</taxon>
        <taxon>Viridiplantae</taxon>
        <taxon>Streptophyta</taxon>
        <taxon>Embryophyta</taxon>
        <taxon>Tracheophyta</taxon>
        <taxon>Spermatophyta</taxon>
        <taxon>Magnoliopsida</taxon>
        <taxon>eudicotyledons</taxon>
        <taxon>Gunneridae</taxon>
        <taxon>Pentapetalae</taxon>
        <taxon>rosids</taxon>
        <taxon>fabids</taxon>
        <taxon>Malpighiales</taxon>
        <taxon>Salicaceae</taxon>
        <taxon>Saliceae</taxon>
        <taxon>Salix</taxon>
    </lineage>
</organism>
<proteinExistence type="predicted"/>
<accession>A0ABQ9ABW5</accession>
<dbReference type="Proteomes" id="UP001141253">
    <property type="component" value="Chromosome 11"/>
</dbReference>
<keyword evidence="2" id="KW-1185">Reference proteome</keyword>
<reference evidence="1" key="1">
    <citation type="submission" date="2022-10" db="EMBL/GenBank/DDBJ databases">
        <authorList>
            <person name="Hyden B.L."/>
            <person name="Feng K."/>
            <person name="Yates T."/>
            <person name="Jawdy S."/>
            <person name="Smart L.B."/>
            <person name="Muchero W."/>
        </authorList>
    </citation>
    <scope>NUCLEOTIDE SEQUENCE</scope>
    <source>
        <tissue evidence="1">Shoot tip</tissue>
    </source>
</reference>
<name>A0ABQ9ABW5_9ROSI</name>
<evidence type="ECO:0000313" key="2">
    <source>
        <dbReference type="Proteomes" id="UP001141253"/>
    </source>
</evidence>
<dbReference type="EMBL" id="JAPFFI010000021">
    <property type="protein sequence ID" value="KAJ6332710.1"/>
    <property type="molecule type" value="Genomic_DNA"/>
</dbReference>
<gene>
    <name evidence="1" type="ORF">OIU77_008711</name>
</gene>
<comment type="caution">
    <text evidence="1">The sequence shown here is derived from an EMBL/GenBank/DDBJ whole genome shotgun (WGS) entry which is preliminary data.</text>
</comment>
<reference evidence="1" key="2">
    <citation type="journal article" date="2023" name="Int. J. Mol. Sci.">
        <title>De Novo Assembly and Annotation of 11 Diverse Shrub Willow (Salix) Genomes Reveals Novel Gene Organization in Sex-Linked Regions.</title>
        <authorList>
            <person name="Hyden B."/>
            <person name="Feng K."/>
            <person name="Yates T.B."/>
            <person name="Jawdy S."/>
            <person name="Cereghino C."/>
            <person name="Smart L.B."/>
            <person name="Muchero W."/>
        </authorList>
    </citation>
    <scope>NUCLEOTIDE SEQUENCE</scope>
    <source>
        <tissue evidence="1">Shoot tip</tissue>
    </source>
</reference>
<evidence type="ECO:0000313" key="1">
    <source>
        <dbReference type="EMBL" id="KAJ6332710.1"/>
    </source>
</evidence>
<sequence>MILRRVFFIFTLLLFQIIN</sequence>